<gene>
    <name evidence="2" type="ORF">BJ992_003302</name>
</gene>
<comment type="caution">
    <text evidence="2">The sequence shown here is derived from an EMBL/GenBank/DDBJ whole genome shotgun (WGS) entry which is preliminary data.</text>
</comment>
<accession>A0A7X0M8H3</accession>
<keyword evidence="1" id="KW-0472">Membrane</keyword>
<keyword evidence="1" id="KW-0812">Transmembrane</keyword>
<name>A0A7X0M8H3_9ACTN</name>
<dbReference type="Proteomes" id="UP000555564">
    <property type="component" value="Unassembled WGS sequence"/>
</dbReference>
<reference evidence="2 3" key="1">
    <citation type="submission" date="2020-08" db="EMBL/GenBank/DDBJ databases">
        <title>Sequencing the genomes of 1000 actinobacteria strains.</title>
        <authorList>
            <person name="Klenk H.-P."/>
        </authorList>
    </citation>
    <scope>NUCLEOTIDE SEQUENCE [LARGE SCALE GENOMIC DNA]</scope>
    <source>
        <strain evidence="2 3">DSM 44936</strain>
    </source>
</reference>
<keyword evidence="1" id="KW-1133">Transmembrane helix</keyword>
<dbReference type="AlphaFoldDB" id="A0A7X0M8H3"/>
<evidence type="ECO:0000313" key="3">
    <source>
        <dbReference type="Proteomes" id="UP000555564"/>
    </source>
</evidence>
<keyword evidence="3" id="KW-1185">Reference proteome</keyword>
<organism evidence="2 3">
    <name type="scientific">Sphaerisporangium rubeum</name>
    <dbReference type="NCBI Taxonomy" id="321317"/>
    <lineage>
        <taxon>Bacteria</taxon>
        <taxon>Bacillati</taxon>
        <taxon>Actinomycetota</taxon>
        <taxon>Actinomycetes</taxon>
        <taxon>Streptosporangiales</taxon>
        <taxon>Streptosporangiaceae</taxon>
        <taxon>Sphaerisporangium</taxon>
    </lineage>
</organism>
<dbReference type="RefSeq" id="WP_184981906.1">
    <property type="nucleotide sequence ID" value="NZ_BAAALO010000090.1"/>
</dbReference>
<dbReference type="EMBL" id="JACHIU010000001">
    <property type="protein sequence ID" value="MBB6473871.1"/>
    <property type="molecule type" value="Genomic_DNA"/>
</dbReference>
<proteinExistence type="predicted"/>
<feature type="transmembrane region" description="Helical" evidence="1">
    <location>
        <begin position="53"/>
        <end position="71"/>
    </location>
</feature>
<sequence length="74" mass="7874">MRRTAAIIGLVMTVQGVSGAIDHLAVQPFLGPLLNFFNRQIIPRVDALTGYELFANLLLAALGVVVMAASGHRS</sequence>
<protein>
    <submittedName>
        <fullName evidence="2">Uncharacterized protein</fullName>
    </submittedName>
</protein>
<evidence type="ECO:0000313" key="2">
    <source>
        <dbReference type="EMBL" id="MBB6473871.1"/>
    </source>
</evidence>
<evidence type="ECO:0000256" key="1">
    <source>
        <dbReference type="SAM" id="Phobius"/>
    </source>
</evidence>